<gene>
    <name evidence="10" type="primary">ND3</name>
</gene>
<dbReference type="Pfam" id="PF00507">
    <property type="entry name" value="Oxidored_q4"/>
    <property type="match status" value="1"/>
</dbReference>
<geneLocation type="mitochondrion" evidence="10"/>
<keyword evidence="9" id="KW-0249">Electron transport</keyword>
<evidence type="ECO:0000256" key="9">
    <source>
        <dbReference type="RuleBase" id="RU003640"/>
    </source>
</evidence>
<evidence type="ECO:0000256" key="5">
    <source>
        <dbReference type="ARBA" id="ARBA00022692"/>
    </source>
</evidence>
<dbReference type="AlphaFoldDB" id="A0A8F9RZW9"/>
<comment type="similarity">
    <text evidence="2 9">Belongs to the complex I subunit 3 family.</text>
</comment>
<feature type="transmembrane region" description="Helical" evidence="9">
    <location>
        <begin position="86"/>
        <end position="106"/>
    </location>
</feature>
<keyword evidence="7 9" id="KW-0472">Membrane</keyword>
<evidence type="ECO:0000256" key="2">
    <source>
        <dbReference type="ARBA" id="ARBA00008472"/>
    </source>
</evidence>
<dbReference type="Gene3D" id="1.20.58.1610">
    <property type="entry name" value="NADH:ubiquinone/plastoquinone oxidoreductase, chain 3"/>
    <property type="match status" value="1"/>
</dbReference>
<evidence type="ECO:0000256" key="8">
    <source>
        <dbReference type="ARBA" id="ARBA00049551"/>
    </source>
</evidence>
<evidence type="ECO:0000256" key="4">
    <source>
        <dbReference type="ARBA" id="ARBA00022448"/>
    </source>
</evidence>
<comment type="subcellular location">
    <subcellularLocation>
        <location evidence="1">Membrane</location>
    </subcellularLocation>
    <subcellularLocation>
        <location evidence="9">Mitochondrion membrane</location>
        <topology evidence="9">Multi-pass membrane protein</topology>
    </subcellularLocation>
</comment>
<keyword evidence="4 9" id="KW-0813">Transport</keyword>
<evidence type="ECO:0000256" key="6">
    <source>
        <dbReference type="ARBA" id="ARBA00022989"/>
    </source>
</evidence>
<dbReference type="InterPro" id="IPR000440">
    <property type="entry name" value="NADH_UbQ/plastoQ_OxRdtase_su3"/>
</dbReference>
<keyword evidence="9" id="KW-0520">NAD</keyword>
<keyword evidence="9" id="KW-0679">Respiratory chain</keyword>
<sequence>MKLMVLIFFICLIIPMMIYLLSLFLYMREMENRHKLVSFECGFDSFLNARVPFSMRFFLLAVIFIVFDIEIVLLFPIPMLMNLNNMNLIIITLVFFLLLFGLLHEWNEGAIDWMK</sequence>
<comment type="function">
    <text evidence="9">Core subunit of the mitochondrial membrane respiratory chain NADH dehydrogenase (Complex I) which catalyzes electron transfer from NADH through the respiratory chain, using ubiquinone as an electron acceptor. Essential for the catalytic activity of complex I.</text>
</comment>
<name>A0A8F9RZW9_9ANNE</name>
<dbReference type="PANTHER" id="PTHR11058:SF9">
    <property type="entry name" value="NADH-UBIQUINONE OXIDOREDUCTASE CHAIN 3"/>
    <property type="match status" value="1"/>
</dbReference>
<reference evidence="10" key="1">
    <citation type="submission" date="2021-05" db="EMBL/GenBank/DDBJ databases">
        <authorList>
            <person name="Shi L."/>
        </authorList>
    </citation>
    <scope>NUCLEOTIDE SEQUENCE</scope>
</reference>
<keyword evidence="5 9" id="KW-0812">Transmembrane</keyword>
<evidence type="ECO:0000313" key="10">
    <source>
        <dbReference type="EMBL" id="QYK91407.1"/>
    </source>
</evidence>
<comment type="catalytic activity">
    <reaction evidence="8 9">
        <text>a ubiquinone + NADH + 5 H(+)(in) = a ubiquinol + NAD(+) + 4 H(+)(out)</text>
        <dbReference type="Rhea" id="RHEA:29091"/>
        <dbReference type="Rhea" id="RHEA-COMP:9565"/>
        <dbReference type="Rhea" id="RHEA-COMP:9566"/>
        <dbReference type="ChEBI" id="CHEBI:15378"/>
        <dbReference type="ChEBI" id="CHEBI:16389"/>
        <dbReference type="ChEBI" id="CHEBI:17976"/>
        <dbReference type="ChEBI" id="CHEBI:57540"/>
        <dbReference type="ChEBI" id="CHEBI:57945"/>
        <dbReference type="EC" id="7.1.1.2"/>
    </reaction>
</comment>
<keyword evidence="9 10" id="KW-0496">Mitochondrion</keyword>
<protein>
    <recommendedName>
        <fullName evidence="3 9">NADH-ubiquinone oxidoreductase chain 3</fullName>
        <ecNumber evidence="9">7.1.1.2</ecNumber>
    </recommendedName>
</protein>
<feature type="transmembrane region" description="Helical" evidence="9">
    <location>
        <begin position="6"/>
        <end position="26"/>
    </location>
</feature>
<dbReference type="InterPro" id="IPR038430">
    <property type="entry name" value="NDAH_ubi_oxred_su3_sf"/>
</dbReference>
<dbReference type="GO" id="GO:0031966">
    <property type="term" value="C:mitochondrial membrane"/>
    <property type="evidence" value="ECO:0007669"/>
    <property type="project" value="UniProtKB-SubCell"/>
</dbReference>
<dbReference type="EC" id="7.1.1.2" evidence="9"/>
<accession>A0A8F9RZW9</accession>
<evidence type="ECO:0000256" key="7">
    <source>
        <dbReference type="ARBA" id="ARBA00023136"/>
    </source>
</evidence>
<dbReference type="GO" id="GO:0008137">
    <property type="term" value="F:NADH dehydrogenase (ubiquinone) activity"/>
    <property type="evidence" value="ECO:0007669"/>
    <property type="project" value="UniProtKB-UniRule"/>
</dbReference>
<dbReference type="PANTHER" id="PTHR11058">
    <property type="entry name" value="NADH-UBIQUINONE OXIDOREDUCTASE CHAIN 3"/>
    <property type="match status" value="1"/>
</dbReference>
<proteinExistence type="inferred from homology"/>
<organism evidence="10">
    <name type="scientific">Haemadipsa tianmushana</name>
    <dbReference type="NCBI Taxonomy" id="2301367"/>
    <lineage>
        <taxon>Eukaryota</taxon>
        <taxon>Metazoa</taxon>
        <taxon>Spiralia</taxon>
        <taxon>Lophotrochozoa</taxon>
        <taxon>Annelida</taxon>
        <taxon>Clitellata</taxon>
        <taxon>Hirudinea</taxon>
        <taxon>Hirudinida</taxon>
        <taxon>Hirudiniformes</taxon>
        <taxon>Haemadipsidae</taxon>
        <taxon>Haemadipsa</taxon>
    </lineage>
</organism>
<dbReference type="EMBL" id="MZ189977">
    <property type="protein sequence ID" value="QYK91407.1"/>
    <property type="molecule type" value="Genomic_DNA"/>
</dbReference>
<dbReference type="GO" id="GO:0030964">
    <property type="term" value="C:NADH dehydrogenase complex"/>
    <property type="evidence" value="ECO:0007669"/>
    <property type="project" value="TreeGrafter"/>
</dbReference>
<evidence type="ECO:0000256" key="1">
    <source>
        <dbReference type="ARBA" id="ARBA00004370"/>
    </source>
</evidence>
<feature type="transmembrane region" description="Helical" evidence="9">
    <location>
        <begin position="57"/>
        <end position="80"/>
    </location>
</feature>
<keyword evidence="9" id="KW-0830">Ubiquinone</keyword>
<evidence type="ECO:0000256" key="3">
    <source>
        <dbReference type="ARBA" id="ARBA00021007"/>
    </source>
</evidence>
<keyword evidence="6 9" id="KW-1133">Transmembrane helix</keyword>
<keyword evidence="9" id="KW-1278">Translocase</keyword>